<dbReference type="KEGG" id="tva:4751413"/>
<proteinExistence type="predicted"/>
<dbReference type="STRING" id="5722.A2FN19"/>
<name>A2FN19_TRIV3</name>
<dbReference type="Proteomes" id="UP000001542">
    <property type="component" value="Unassembled WGS sequence"/>
</dbReference>
<dbReference type="EMBL" id="DS113897">
    <property type="protein sequence ID" value="EAX93690.1"/>
    <property type="molecule type" value="Genomic_DNA"/>
</dbReference>
<dbReference type="Gene3D" id="3.40.109.10">
    <property type="entry name" value="NADH Oxidase"/>
    <property type="match status" value="1"/>
</dbReference>
<sequence>MLEVKEFSLIEAFKTRQSIRTYTGSVTSDVHEKIAQIVQEANKVKGPFGTFASIDITGAGVGRIGFISNEAGWIVLKIPLEKNGAPDYVNFCIDAAFKANIAVMKLTQIGIGTCWVGGTYSQKECERRFPGFKIPCVVSFGFDHERRSMMDKLINLVKSSGRYDFSVIYFNEITQAPLQNADNNKLNEILECVRWSPSAVNRQSWRMNVNIPERKFKVFDYYNLSNSYSMFDIGIFISGIYLLTEGKCRFDVSPSDEKFHTGGKYVCTIYVEEGVF</sequence>
<dbReference type="SUPFAM" id="SSF55469">
    <property type="entry name" value="FMN-dependent nitroreductase-like"/>
    <property type="match status" value="2"/>
</dbReference>
<dbReference type="SMR" id="A2FN19"/>
<dbReference type="InterPro" id="IPR000415">
    <property type="entry name" value="Nitroreductase-like"/>
</dbReference>
<accession>A2FN19</accession>
<dbReference type="eggNOG" id="ENOG502SX2K">
    <property type="taxonomic scope" value="Eukaryota"/>
</dbReference>
<reference evidence="2" key="2">
    <citation type="journal article" date="2007" name="Science">
        <title>Draft genome sequence of the sexually transmitted pathogen Trichomonas vaginalis.</title>
        <authorList>
            <person name="Carlton J.M."/>
            <person name="Hirt R.P."/>
            <person name="Silva J.C."/>
            <person name="Delcher A.L."/>
            <person name="Schatz M."/>
            <person name="Zhao Q."/>
            <person name="Wortman J.R."/>
            <person name="Bidwell S.L."/>
            <person name="Alsmark U.C.M."/>
            <person name="Besteiro S."/>
            <person name="Sicheritz-Ponten T."/>
            <person name="Noel C.J."/>
            <person name="Dacks J.B."/>
            <person name="Foster P.G."/>
            <person name="Simillion C."/>
            <person name="Van de Peer Y."/>
            <person name="Miranda-Saavedra D."/>
            <person name="Barton G.J."/>
            <person name="Westrop G.D."/>
            <person name="Mueller S."/>
            <person name="Dessi D."/>
            <person name="Fiori P.L."/>
            <person name="Ren Q."/>
            <person name="Paulsen I."/>
            <person name="Zhang H."/>
            <person name="Bastida-Corcuera F.D."/>
            <person name="Simoes-Barbosa A."/>
            <person name="Brown M.T."/>
            <person name="Hayes R.D."/>
            <person name="Mukherjee M."/>
            <person name="Okumura C.Y."/>
            <person name="Schneider R."/>
            <person name="Smith A.J."/>
            <person name="Vanacova S."/>
            <person name="Villalvazo M."/>
            <person name="Haas B.J."/>
            <person name="Pertea M."/>
            <person name="Feldblyum T.V."/>
            <person name="Utterback T.R."/>
            <person name="Shu C.L."/>
            <person name="Osoegawa K."/>
            <person name="de Jong P.J."/>
            <person name="Hrdy I."/>
            <person name="Horvathova L."/>
            <person name="Zubacova Z."/>
            <person name="Dolezal P."/>
            <person name="Malik S.B."/>
            <person name="Logsdon J.M. Jr."/>
            <person name="Henze K."/>
            <person name="Gupta A."/>
            <person name="Wang C.C."/>
            <person name="Dunne R.L."/>
            <person name="Upcroft J.A."/>
            <person name="Upcroft P."/>
            <person name="White O."/>
            <person name="Salzberg S.L."/>
            <person name="Tang P."/>
            <person name="Chiu C.-H."/>
            <person name="Lee Y.-S."/>
            <person name="Embley T.M."/>
            <person name="Coombs G.H."/>
            <person name="Mottram J.C."/>
            <person name="Tachezy J."/>
            <person name="Fraser-Liggett C.M."/>
            <person name="Johnson P.J."/>
        </authorList>
    </citation>
    <scope>NUCLEOTIDE SEQUENCE [LARGE SCALE GENOMIC DNA]</scope>
    <source>
        <strain evidence="2">G3</strain>
    </source>
</reference>
<gene>
    <name evidence="2" type="ORF">TVAG_473580</name>
</gene>
<dbReference type="Pfam" id="PF14512">
    <property type="entry name" value="TM1586_NiRdase"/>
    <property type="match status" value="1"/>
</dbReference>
<evidence type="ECO:0000313" key="2">
    <source>
        <dbReference type="EMBL" id="EAX93690.1"/>
    </source>
</evidence>
<feature type="domain" description="Putative nitroreductase TM1586" evidence="1">
    <location>
        <begin position="9"/>
        <end position="242"/>
    </location>
</feature>
<dbReference type="InterPro" id="IPR029478">
    <property type="entry name" value="TM1586_NiRdase"/>
</dbReference>
<keyword evidence="3" id="KW-1185">Reference proteome</keyword>
<protein>
    <recommendedName>
        <fullName evidence="1">Putative nitroreductase TM1586 domain-containing protein</fullName>
    </recommendedName>
</protein>
<dbReference type="GO" id="GO:0016491">
    <property type="term" value="F:oxidoreductase activity"/>
    <property type="evidence" value="ECO:0007669"/>
    <property type="project" value="InterPro"/>
</dbReference>
<reference evidence="2" key="1">
    <citation type="submission" date="2006-10" db="EMBL/GenBank/DDBJ databases">
        <authorList>
            <person name="Amadeo P."/>
            <person name="Zhao Q."/>
            <person name="Wortman J."/>
            <person name="Fraser-Liggett C."/>
            <person name="Carlton J."/>
        </authorList>
    </citation>
    <scope>NUCLEOTIDE SEQUENCE</scope>
    <source>
        <strain evidence="2">G3</strain>
    </source>
</reference>
<dbReference type="AlphaFoldDB" id="A2FN19"/>
<evidence type="ECO:0000259" key="1">
    <source>
        <dbReference type="Pfam" id="PF14512"/>
    </source>
</evidence>
<organism evidence="2 3">
    <name type="scientific">Trichomonas vaginalis (strain ATCC PRA-98 / G3)</name>
    <dbReference type="NCBI Taxonomy" id="412133"/>
    <lineage>
        <taxon>Eukaryota</taxon>
        <taxon>Metamonada</taxon>
        <taxon>Parabasalia</taxon>
        <taxon>Trichomonadida</taxon>
        <taxon>Trichomonadidae</taxon>
        <taxon>Trichomonas</taxon>
    </lineage>
</organism>
<dbReference type="VEuPathDB" id="TrichDB:TVAGG3_0188900"/>
<dbReference type="RefSeq" id="XP_001306620.1">
    <property type="nucleotide sequence ID" value="XM_001306619.1"/>
</dbReference>
<dbReference type="OrthoDB" id="10265046at2759"/>
<dbReference type="InParanoid" id="A2FN19"/>
<dbReference type="Gene3D" id="3.40.109.30">
    <property type="entry name" value="putative nitroreductase (tm1586), domain 2"/>
    <property type="match status" value="1"/>
</dbReference>
<evidence type="ECO:0000313" key="3">
    <source>
        <dbReference type="Proteomes" id="UP000001542"/>
    </source>
</evidence>
<dbReference type="VEuPathDB" id="TrichDB:TVAG_473580"/>